<evidence type="ECO:0000256" key="3">
    <source>
        <dbReference type="ARBA" id="ARBA00022692"/>
    </source>
</evidence>
<dbReference type="OrthoDB" id="5859769at2759"/>
<comment type="subcellular location">
    <subcellularLocation>
        <location evidence="1">Membrane</location>
        <topology evidence="1">Multi-pass membrane protein</topology>
    </subcellularLocation>
</comment>
<keyword evidence="4" id="KW-1133">Transmembrane helix</keyword>
<keyword evidence="3" id="KW-0812">Transmembrane</keyword>
<protein>
    <submittedName>
        <fullName evidence="6">G protein-coupled receptor</fullName>
    </submittedName>
</protein>
<organism evidence="6 7">
    <name type="scientific">Pristionchus pacificus</name>
    <name type="common">Parasitic nematode worm</name>
    <dbReference type="NCBI Taxonomy" id="54126"/>
    <lineage>
        <taxon>Eukaryota</taxon>
        <taxon>Metazoa</taxon>
        <taxon>Ecdysozoa</taxon>
        <taxon>Nematoda</taxon>
        <taxon>Chromadorea</taxon>
        <taxon>Rhabditida</taxon>
        <taxon>Rhabditina</taxon>
        <taxon>Diplogasteromorpha</taxon>
        <taxon>Diplogasteroidea</taxon>
        <taxon>Neodiplogasteridae</taxon>
        <taxon>Pristionchus</taxon>
    </lineage>
</organism>
<gene>
    <name evidence="6" type="primary">WBGene00280012</name>
</gene>
<evidence type="ECO:0000256" key="5">
    <source>
        <dbReference type="ARBA" id="ARBA00023136"/>
    </source>
</evidence>
<keyword evidence="5" id="KW-0472">Membrane</keyword>
<evidence type="ECO:0000256" key="4">
    <source>
        <dbReference type="ARBA" id="ARBA00022989"/>
    </source>
</evidence>
<dbReference type="PANTHER" id="PTHR22945:SF40">
    <property type="entry name" value="SERPENTINE RECEPTOR, CLASS D (DELTA)-RELATED"/>
    <property type="match status" value="1"/>
</dbReference>
<evidence type="ECO:0000256" key="2">
    <source>
        <dbReference type="ARBA" id="ARBA00009166"/>
    </source>
</evidence>
<reference evidence="6" key="2">
    <citation type="submission" date="2022-06" db="UniProtKB">
        <authorList>
            <consortium name="EnsemblMetazoa"/>
        </authorList>
    </citation>
    <scope>IDENTIFICATION</scope>
    <source>
        <strain evidence="6">PS312</strain>
    </source>
</reference>
<dbReference type="AlphaFoldDB" id="A0A2A6CJU8"/>
<accession>A0A8R1YZ93</accession>
<evidence type="ECO:0000313" key="7">
    <source>
        <dbReference type="Proteomes" id="UP000005239"/>
    </source>
</evidence>
<comment type="similarity">
    <text evidence="2">Belongs to the nematode receptor-like protein srd family.</text>
</comment>
<accession>A0A2A6CJU8</accession>
<dbReference type="Proteomes" id="UP000005239">
    <property type="component" value="Unassembled WGS sequence"/>
</dbReference>
<dbReference type="InterPro" id="IPR019421">
    <property type="entry name" value="7TM_GPCR_serpentine_rcpt_Srd"/>
</dbReference>
<proteinExistence type="inferred from homology"/>
<sequence>MPFRNHPVASSSKMSAFPSHLRVHDIITIVCHSIVRNSCQCSSTDRNSFQITSKLEGQHNLTRHPFGTVQIVQILSLMPAGGALAYIYNAPCLYVSGMFCHCLYTIMVARLSHSQFIVSISFFYRLYVLERMKMYCIQQATGHASIYKPLTLFTIFAVTVPVGPIFLTIFIVRKMVLRKLAARAQQMSDKTARLQDTLAKVLTLQAMLPIFFTVGVSCYGLCQLDIVCSPVQEHFIMEERTVATATAKPKAMPTTTSDG</sequence>
<dbReference type="EnsemblMetazoa" id="PPA41643.1">
    <property type="protein sequence ID" value="PPA41643.1"/>
    <property type="gene ID" value="WBGene00280012"/>
</dbReference>
<dbReference type="GO" id="GO:0016020">
    <property type="term" value="C:membrane"/>
    <property type="evidence" value="ECO:0007669"/>
    <property type="project" value="UniProtKB-SubCell"/>
</dbReference>
<dbReference type="Pfam" id="PF10317">
    <property type="entry name" value="7TM_GPCR_Srd"/>
    <property type="match status" value="2"/>
</dbReference>
<dbReference type="PANTHER" id="PTHR22945">
    <property type="entry name" value="SERPENTINE RECEPTOR, CLASS D DELTA"/>
    <property type="match status" value="1"/>
</dbReference>
<evidence type="ECO:0000313" key="6">
    <source>
        <dbReference type="EnsemblMetazoa" id="PPA41643.1"/>
    </source>
</evidence>
<dbReference type="InterPro" id="IPR050920">
    <property type="entry name" value="Nematode_rcpt-like_delta"/>
</dbReference>
<keyword evidence="7" id="KW-1185">Reference proteome</keyword>
<name>A0A2A6CJU8_PRIPA</name>
<evidence type="ECO:0000256" key="1">
    <source>
        <dbReference type="ARBA" id="ARBA00004141"/>
    </source>
</evidence>
<reference evidence="7" key="1">
    <citation type="journal article" date="2008" name="Nat. Genet.">
        <title>The Pristionchus pacificus genome provides a unique perspective on nematode lifestyle and parasitism.</title>
        <authorList>
            <person name="Dieterich C."/>
            <person name="Clifton S.W."/>
            <person name="Schuster L.N."/>
            <person name="Chinwalla A."/>
            <person name="Delehaunty K."/>
            <person name="Dinkelacker I."/>
            <person name="Fulton L."/>
            <person name="Fulton R."/>
            <person name="Godfrey J."/>
            <person name="Minx P."/>
            <person name="Mitreva M."/>
            <person name="Roeseler W."/>
            <person name="Tian H."/>
            <person name="Witte H."/>
            <person name="Yang S.P."/>
            <person name="Wilson R.K."/>
            <person name="Sommer R.J."/>
        </authorList>
    </citation>
    <scope>NUCLEOTIDE SEQUENCE [LARGE SCALE GENOMIC DNA]</scope>
    <source>
        <strain evidence="7">PS312</strain>
    </source>
</reference>